<dbReference type="PANTHER" id="PTHR43833">
    <property type="entry name" value="POTASSIUM CHANNEL PROTEIN 2-RELATED-RELATED"/>
    <property type="match status" value="1"/>
</dbReference>
<dbReference type="PROSITE" id="PS51201">
    <property type="entry name" value="RCK_N"/>
    <property type="match status" value="1"/>
</dbReference>
<dbReference type="GO" id="GO:0008324">
    <property type="term" value="F:monoatomic cation transmembrane transporter activity"/>
    <property type="evidence" value="ECO:0007669"/>
    <property type="project" value="InterPro"/>
</dbReference>
<accession>A0A097SS97</accession>
<dbReference type="Pfam" id="PF02254">
    <property type="entry name" value="TrkA_N"/>
    <property type="match status" value="1"/>
</dbReference>
<evidence type="ECO:0000259" key="2">
    <source>
        <dbReference type="PROSITE" id="PS51202"/>
    </source>
</evidence>
<dbReference type="GO" id="GO:0006813">
    <property type="term" value="P:potassium ion transport"/>
    <property type="evidence" value="ECO:0007669"/>
    <property type="project" value="InterPro"/>
</dbReference>
<dbReference type="KEGG" id="mgj:MGM1_0680"/>
<keyword evidence="4" id="KW-1185">Reference proteome</keyword>
<organism evidence="3 4">
    <name type="scientific">Candidatus Malacoplasma girerdii</name>
    <dbReference type="NCBI Taxonomy" id="1318617"/>
    <lineage>
        <taxon>Bacteria</taxon>
        <taxon>Bacillati</taxon>
        <taxon>Mycoplasmatota</taxon>
        <taxon>Mycoplasmoidales</taxon>
        <taxon>Mycoplasmoidaceae</taxon>
        <taxon>Malacoplasma</taxon>
    </lineage>
</organism>
<proteinExistence type="predicted"/>
<dbReference type="InterPro" id="IPR003148">
    <property type="entry name" value="RCK_N"/>
</dbReference>
<dbReference type="SUPFAM" id="SSF51735">
    <property type="entry name" value="NAD(P)-binding Rossmann-fold domains"/>
    <property type="match status" value="1"/>
</dbReference>
<dbReference type="InterPro" id="IPR036721">
    <property type="entry name" value="RCK_C_sf"/>
</dbReference>
<dbReference type="EMBL" id="CP007711">
    <property type="protein sequence ID" value="AIV03455.1"/>
    <property type="molecule type" value="Genomic_DNA"/>
</dbReference>
<dbReference type="InterPro" id="IPR006037">
    <property type="entry name" value="RCK_C"/>
</dbReference>
<dbReference type="PROSITE" id="PS51202">
    <property type="entry name" value="RCK_C"/>
    <property type="match status" value="1"/>
</dbReference>
<dbReference type="Gene3D" id="3.30.70.1450">
    <property type="entry name" value="Regulator of K+ conductance, C-terminal domain"/>
    <property type="match status" value="1"/>
</dbReference>
<sequence length="260" mass="29046">MNKNDYFILGYGKFGRRVTQTLIEKNNNVIVLDNNKEVIDKAPDTVSCAMCIDTTDINALKETGILNATCIIVAISDVQDSILTCANLVELGVKGNIIARAQNTMHKRVLKTIGIEHVAVPEEEVAHRVGLQAMYHFDESVHSLTADYVWVSLVVSNRNCTNQPLKDLNIRGKINASILFIKHNGENIFPVKSDTTLSLGDLVVIMASEKTLGLAIDFFTDSMFRSVNKEQEHENTPLVPQTKRRLRKIQIKLKKKTKNG</sequence>
<name>A0A097SS97_9BACT</name>
<dbReference type="STRING" id="1318617.MGM1_0680"/>
<dbReference type="HOGENOM" id="CLU_046525_3_2_14"/>
<dbReference type="InterPro" id="IPR050721">
    <property type="entry name" value="Trk_Ktr_HKT_K-transport"/>
</dbReference>
<evidence type="ECO:0000313" key="4">
    <source>
        <dbReference type="Proteomes" id="UP000030066"/>
    </source>
</evidence>
<dbReference type="Gene3D" id="3.40.50.720">
    <property type="entry name" value="NAD(P)-binding Rossmann-like Domain"/>
    <property type="match status" value="1"/>
</dbReference>
<dbReference type="Pfam" id="PF02080">
    <property type="entry name" value="TrkA_C"/>
    <property type="match status" value="1"/>
</dbReference>
<evidence type="ECO:0000313" key="3">
    <source>
        <dbReference type="EMBL" id="AIV03455.1"/>
    </source>
</evidence>
<dbReference type="eggNOG" id="COG0569">
    <property type="taxonomic scope" value="Bacteria"/>
</dbReference>
<evidence type="ECO:0000259" key="1">
    <source>
        <dbReference type="PROSITE" id="PS51201"/>
    </source>
</evidence>
<dbReference type="AlphaFoldDB" id="A0A097SS97"/>
<protein>
    <submittedName>
        <fullName evidence="3">Trk system potassium uptake protein TrkA</fullName>
    </submittedName>
</protein>
<feature type="domain" description="RCK N-terminal" evidence="1">
    <location>
        <begin position="3"/>
        <end position="119"/>
    </location>
</feature>
<dbReference type="Proteomes" id="UP000030066">
    <property type="component" value="Chromosome"/>
</dbReference>
<gene>
    <name evidence="3" type="primary">trkA</name>
    <name evidence="3" type="ORF">MGM1_0680</name>
</gene>
<feature type="domain" description="RCK C-terminal" evidence="2">
    <location>
        <begin position="136"/>
        <end position="221"/>
    </location>
</feature>
<dbReference type="PANTHER" id="PTHR43833:SF7">
    <property type="entry name" value="KTR SYSTEM POTASSIUM UPTAKE PROTEIN C"/>
    <property type="match status" value="1"/>
</dbReference>
<dbReference type="SUPFAM" id="SSF116726">
    <property type="entry name" value="TrkA C-terminal domain-like"/>
    <property type="match status" value="1"/>
</dbReference>
<reference evidence="3 4" key="1">
    <citation type="journal article" date="2014" name="PLoS ONE">
        <title>An emerging Mycoplasma associated with trichomoniasis, vaginal infection and disease.</title>
        <authorList>
            <consortium name="Vaginal Microbiome Consortium"/>
            <person name="Fettweis J.M."/>
            <person name="Serrano M.G."/>
            <person name="Huang B."/>
            <person name="Brooks J.P."/>
            <person name="Glascock A.L."/>
            <person name="Sheth N.U."/>
            <person name="Strauss J.F.III."/>
            <person name="Jefferson K.K."/>
            <person name="Buck G.A."/>
        </authorList>
    </citation>
    <scope>NUCLEOTIDE SEQUENCE [LARGE SCALE GENOMIC DNA]</scope>
    <source>
        <strain evidence="3 4">VCU_M1</strain>
    </source>
</reference>
<dbReference type="InterPro" id="IPR036291">
    <property type="entry name" value="NAD(P)-bd_dom_sf"/>
</dbReference>